<sequence>MKAAWYEKQGPANEVLQVTEVTTPQPGPGEVLVRVHSSGLNPTDLKARSAFSSTMKFPRIIPHQDGAGVIEAVGEGVSAERLHQRVWLYEAQYGRAWGTAAQYITLPAQNAVVLPENIDFDTGAALGIPALTAHRCLFADGSPRGLRVLIHGGAGAVGSAAIMLAKWAGAWVAATVRNPAQAEAALAYGADRVLYQGKDDIVQQIAAETEGQGVERIIDVNLMENLSVDLACLARDGVICAYATPDATAAVPVPLLNAMMQGCVLRFVYIYHAPQSAKQQAIADITRCLQQGNYHPRIAAQFMLEDIADAHQMLEAGGVTGKIVLHPA</sequence>
<dbReference type="KEGG" id="izh:FEM41_06005"/>
<dbReference type="InterPro" id="IPR020843">
    <property type="entry name" value="ER"/>
</dbReference>
<dbReference type="Pfam" id="PF08240">
    <property type="entry name" value="ADH_N"/>
    <property type="match status" value="1"/>
</dbReference>
<dbReference type="Proteomes" id="UP000302163">
    <property type="component" value="Chromosome"/>
</dbReference>
<dbReference type="InterPro" id="IPR051603">
    <property type="entry name" value="Zinc-ADH_QOR/CCCR"/>
</dbReference>
<evidence type="ECO:0000259" key="2">
    <source>
        <dbReference type="SMART" id="SM00829"/>
    </source>
</evidence>
<dbReference type="PANTHER" id="PTHR44154">
    <property type="entry name" value="QUINONE OXIDOREDUCTASE"/>
    <property type="match status" value="1"/>
</dbReference>
<keyword evidence="4" id="KW-1185">Reference proteome</keyword>
<dbReference type="GO" id="GO:0016491">
    <property type="term" value="F:oxidoreductase activity"/>
    <property type="evidence" value="ECO:0007669"/>
    <property type="project" value="InterPro"/>
</dbReference>
<evidence type="ECO:0000313" key="4">
    <source>
        <dbReference type="Proteomes" id="UP000302163"/>
    </source>
</evidence>
<dbReference type="Gene3D" id="3.40.50.720">
    <property type="entry name" value="NAD(P)-binding Rossmann-like Domain"/>
    <property type="match status" value="1"/>
</dbReference>
<evidence type="ECO:0000313" key="3">
    <source>
        <dbReference type="EMBL" id="QCT19242.1"/>
    </source>
</evidence>
<dbReference type="PANTHER" id="PTHR44154:SF1">
    <property type="entry name" value="QUINONE OXIDOREDUCTASE"/>
    <property type="match status" value="1"/>
</dbReference>
<protein>
    <submittedName>
        <fullName evidence="3">NADPH:quinone reductase</fullName>
    </submittedName>
</protein>
<dbReference type="CDD" id="cd08253">
    <property type="entry name" value="zeta_crystallin"/>
    <property type="match status" value="1"/>
</dbReference>
<evidence type="ECO:0000256" key="1">
    <source>
        <dbReference type="ARBA" id="ARBA00022857"/>
    </source>
</evidence>
<dbReference type="SUPFAM" id="SSF51735">
    <property type="entry name" value="NAD(P)-binding Rossmann-fold domains"/>
    <property type="match status" value="1"/>
</dbReference>
<dbReference type="SMART" id="SM00829">
    <property type="entry name" value="PKS_ER"/>
    <property type="match status" value="1"/>
</dbReference>
<dbReference type="InterPro" id="IPR013154">
    <property type="entry name" value="ADH-like_N"/>
</dbReference>
<proteinExistence type="predicted"/>
<dbReference type="EMBL" id="CP040428">
    <property type="protein sequence ID" value="QCT19242.1"/>
    <property type="molecule type" value="Genomic_DNA"/>
</dbReference>
<keyword evidence="1" id="KW-0521">NADP</keyword>
<dbReference type="Gene3D" id="3.90.180.10">
    <property type="entry name" value="Medium-chain alcohol dehydrogenases, catalytic domain"/>
    <property type="match status" value="1"/>
</dbReference>
<dbReference type="InterPro" id="IPR036291">
    <property type="entry name" value="NAD(P)-bd_dom_sf"/>
</dbReference>
<organism evidence="3 4">
    <name type="scientific">Jejubacter calystegiae</name>
    <dbReference type="NCBI Taxonomy" id="2579935"/>
    <lineage>
        <taxon>Bacteria</taxon>
        <taxon>Pseudomonadati</taxon>
        <taxon>Pseudomonadota</taxon>
        <taxon>Gammaproteobacteria</taxon>
        <taxon>Enterobacterales</taxon>
        <taxon>Enterobacteriaceae</taxon>
        <taxon>Jejubacter</taxon>
    </lineage>
</organism>
<dbReference type="SUPFAM" id="SSF50129">
    <property type="entry name" value="GroES-like"/>
    <property type="match status" value="1"/>
</dbReference>
<gene>
    <name evidence="3" type="ORF">FEM41_06005</name>
</gene>
<accession>A0A4P8YL87</accession>
<dbReference type="InterPro" id="IPR013149">
    <property type="entry name" value="ADH-like_C"/>
</dbReference>
<dbReference type="RefSeq" id="WP_138095128.1">
    <property type="nucleotide sequence ID" value="NZ_CP040428.1"/>
</dbReference>
<reference evidence="3 4" key="1">
    <citation type="submission" date="2019-05" db="EMBL/GenBank/DDBJ databases">
        <title>Complete genome sequence of Izhakiella calystegiae KSNA2, an endophyte isolated from beach morning glory (Calystegia soldanella).</title>
        <authorList>
            <person name="Jiang L."/>
            <person name="Jeong J.C."/>
            <person name="Kim C.Y."/>
            <person name="Kim D.H."/>
            <person name="Kim S.W."/>
            <person name="Lee j."/>
        </authorList>
    </citation>
    <scope>NUCLEOTIDE SEQUENCE [LARGE SCALE GENOMIC DNA]</scope>
    <source>
        <strain evidence="3 4">KSNA2</strain>
    </source>
</reference>
<name>A0A4P8YL87_9ENTR</name>
<dbReference type="AlphaFoldDB" id="A0A4P8YL87"/>
<dbReference type="OrthoDB" id="4190732at2"/>
<feature type="domain" description="Enoyl reductase (ER)" evidence="2">
    <location>
        <begin position="12"/>
        <end position="325"/>
    </location>
</feature>
<dbReference type="InterPro" id="IPR011032">
    <property type="entry name" value="GroES-like_sf"/>
</dbReference>
<dbReference type="Pfam" id="PF00107">
    <property type="entry name" value="ADH_zinc_N"/>
    <property type="match status" value="1"/>
</dbReference>